<name>A0AAE0EB70_9ROSI</name>
<dbReference type="AlphaFoldDB" id="A0AAE0EB70"/>
<evidence type="ECO:0000313" key="2">
    <source>
        <dbReference type="Proteomes" id="UP001281410"/>
    </source>
</evidence>
<protein>
    <submittedName>
        <fullName evidence="1">Uncharacterized protein</fullName>
    </submittedName>
</protein>
<gene>
    <name evidence="1" type="ORF">Dsin_014045</name>
</gene>
<proteinExistence type="predicted"/>
<sequence>MPMGVAQAIEKLQRSFFLGDGLEKRNVHLVDWASICKSKRGSGLGVGRILDKNKSLLAKLVWRFGREVSSLWKGVICAKYDLSEKGLRWDWKVPNSGSFFVKAIQSLFETSSETASLLQEGLKVVVGNGERARLWTDLLWDSIPLKSAFPRIFALAAIKDGLVKDYGKWIRSK</sequence>
<evidence type="ECO:0000313" key="1">
    <source>
        <dbReference type="EMBL" id="KAK3220075.1"/>
    </source>
</evidence>
<dbReference type="EMBL" id="JANJYJ010000004">
    <property type="protein sequence ID" value="KAK3220075.1"/>
    <property type="molecule type" value="Genomic_DNA"/>
</dbReference>
<comment type="caution">
    <text evidence="1">The sequence shown here is derived from an EMBL/GenBank/DDBJ whole genome shotgun (WGS) entry which is preliminary data.</text>
</comment>
<dbReference type="Proteomes" id="UP001281410">
    <property type="component" value="Unassembled WGS sequence"/>
</dbReference>
<keyword evidence="2" id="KW-1185">Reference proteome</keyword>
<reference evidence="1" key="1">
    <citation type="journal article" date="2023" name="Plant J.">
        <title>Genome sequences and population genomics provide insights into the demographic history, inbreeding, and mutation load of two 'living fossil' tree species of Dipteronia.</title>
        <authorList>
            <person name="Feng Y."/>
            <person name="Comes H.P."/>
            <person name="Chen J."/>
            <person name="Zhu S."/>
            <person name="Lu R."/>
            <person name="Zhang X."/>
            <person name="Li P."/>
            <person name="Qiu J."/>
            <person name="Olsen K.M."/>
            <person name="Qiu Y."/>
        </authorList>
    </citation>
    <scope>NUCLEOTIDE SEQUENCE</scope>
    <source>
        <strain evidence="1">NBL</strain>
    </source>
</reference>
<organism evidence="1 2">
    <name type="scientific">Dipteronia sinensis</name>
    <dbReference type="NCBI Taxonomy" id="43782"/>
    <lineage>
        <taxon>Eukaryota</taxon>
        <taxon>Viridiplantae</taxon>
        <taxon>Streptophyta</taxon>
        <taxon>Embryophyta</taxon>
        <taxon>Tracheophyta</taxon>
        <taxon>Spermatophyta</taxon>
        <taxon>Magnoliopsida</taxon>
        <taxon>eudicotyledons</taxon>
        <taxon>Gunneridae</taxon>
        <taxon>Pentapetalae</taxon>
        <taxon>rosids</taxon>
        <taxon>malvids</taxon>
        <taxon>Sapindales</taxon>
        <taxon>Sapindaceae</taxon>
        <taxon>Hippocastanoideae</taxon>
        <taxon>Acereae</taxon>
        <taxon>Dipteronia</taxon>
    </lineage>
</organism>
<accession>A0AAE0EB70</accession>